<dbReference type="PRINTS" id="PR00420">
    <property type="entry name" value="RNGMNOXGNASE"/>
</dbReference>
<dbReference type="InterPro" id="IPR050493">
    <property type="entry name" value="FAD-dep_Monooxygenase_BioMet"/>
</dbReference>
<proteinExistence type="inferred from homology"/>
<keyword evidence="7" id="KW-1133">Transmembrane helix</keyword>
<dbReference type="Pfam" id="PF01494">
    <property type="entry name" value="FAD_binding_3"/>
    <property type="match status" value="1"/>
</dbReference>
<dbReference type="GO" id="GO:0004497">
    <property type="term" value="F:monooxygenase activity"/>
    <property type="evidence" value="ECO:0007669"/>
    <property type="project" value="UniProtKB-KW"/>
</dbReference>
<dbReference type="EMBL" id="KL142423">
    <property type="protein sequence ID" value="KDR66463.1"/>
    <property type="molecule type" value="Genomic_DNA"/>
</dbReference>
<dbReference type="AlphaFoldDB" id="A0A067SIA2"/>
<evidence type="ECO:0000256" key="1">
    <source>
        <dbReference type="ARBA" id="ARBA00007992"/>
    </source>
</evidence>
<dbReference type="InterPro" id="IPR036188">
    <property type="entry name" value="FAD/NAD-bd_sf"/>
</dbReference>
<dbReference type="InterPro" id="IPR002938">
    <property type="entry name" value="FAD-bd"/>
</dbReference>
<accession>A0A067SIA2</accession>
<organism evidence="9 10">
    <name type="scientific">Galerina marginata (strain CBS 339.88)</name>
    <dbReference type="NCBI Taxonomy" id="685588"/>
    <lineage>
        <taxon>Eukaryota</taxon>
        <taxon>Fungi</taxon>
        <taxon>Dikarya</taxon>
        <taxon>Basidiomycota</taxon>
        <taxon>Agaricomycotina</taxon>
        <taxon>Agaricomycetes</taxon>
        <taxon>Agaricomycetidae</taxon>
        <taxon>Agaricales</taxon>
        <taxon>Agaricineae</taxon>
        <taxon>Strophariaceae</taxon>
        <taxon>Galerina</taxon>
    </lineage>
</organism>
<evidence type="ECO:0000313" key="9">
    <source>
        <dbReference type="EMBL" id="KDR66463.1"/>
    </source>
</evidence>
<dbReference type="HOGENOM" id="CLU_009665_19_3_1"/>
<keyword evidence="3" id="KW-0274">FAD</keyword>
<keyword evidence="2" id="KW-0285">Flavoprotein</keyword>
<keyword evidence="7" id="KW-0812">Transmembrane</keyword>
<feature type="domain" description="FAD-binding" evidence="8">
    <location>
        <begin position="17"/>
        <end position="183"/>
    </location>
</feature>
<dbReference type="GO" id="GO:0071949">
    <property type="term" value="F:FAD binding"/>
    <property type="evidence" value="ECO:0007669"/>
    <property type="project" value="InterPro"/>
</dbReference>
<keyword evidence="5" id="KW-0503">Monooxygenase</keyword>
<evidence type="ECO:0000256" key="3">
    <source>
        <dbReference type="ARBA" id="ARBA00022827"/>
    </source>
</evidence>
<name>A0A067SIA2_GALM3</name>
<gene>
    <name evidence="9" type="ORF">GALMADRAFT_259251</name>
</gene>
<evidence type="ECO:0000256" key="2">
    <source>
        <dbReference type="ARBA" id="ARBA00022630"/>
    </source>
</evidence>
<feature type="transmembrane region" description="Helical" evidence="7">
    <location>
        <begin position="12"/>
        <end position="34"/>
    </location>
</feature>
<dbReference type="Proteomes" id="UP000027222">
    <property type="component" value="Unassembled WGS sequence"/>
</dbReference>
<feature type="region of interest" description="Disordered" evidence="6">
    <location>
        <begin position="448"/>
        <end position="468"/>
    </location>
</feature>
<dbReference type="PANTHER" id="PTHR13789:SF309">
    <property type="entry name" value="PUTATIVE (AFU_ORTHOLOGUE AFUA_6G14510)-RELATED"/>
    <property type="match status" value="1"/>
</dbReference>
<evidence type="ECO:0000259" key="8">
    <source>
        <dbReference type="Pfam" id="PF01494"/>
    </source>
</evidence>
<dbReference type="SUPFAM" id="SSF51905">
    <property type="entry name" value="FAD/NAD(P)-binding domain"/>
    <property type="match status" value="1"/>
</dbReference>
<sequence>MPAHNLEHKDKAAICLKIVVIGGSVAGLAAAYALRQAGHDVHVVEKSDGKSKSFGGHQCTPNMTKILYRWGLQPLLDRVAVKCSSMVFRKGVSGDLIGAINLDKDFLVDLLADWLFIQDQELKDMLLQLASDEGVNLSFSTTVTGVRTTPDDAIVTLDNGQTIMADFLVVADGYDSELRSLVTGVDDEDDRIPEQLHLAVAFTIPVELVCQDEELRPLTNPANWSLWIGPGFVLHGFINGGKDLSMTLTCDYDRELQAGDEVWTDHPLEYYGLDLNRFEPRVQKLLRLVKVTSGRIFVTRKGPEDLVCENSKIVLVGDAAHPLIPAGNHHTALTFEDAETLRCLFSRIRSPGQISHFLTAYEEIRQPRAGWGLQYDLGFHSWLRLPNGPAQDDRNANLTLSMANGSWDCMDESLFRAVWGNELDMYAHDATEKVDDWWQQWGSMIAVKKDTKRHQPSPSPEASSNLIPGLHRVSFHHP</sequence>
<dbReference type="PANTHER" id="PTHR13789">
    <property type="entry name" value="MONOOXYGENASE"/>
    <property type="match status" value="1"/>
</dbReference>
<reference evidence="10" key="1">
    <citation type="journal article" date="2014" name="Proc. Natl. Acad. Sci. U.S.A.">
        <title>Extensive sampling of basidiomycete genomes demonstrates inadequacy of the white-rot/brown-rot paradigm for wood decay fungi.</title>
        <authorList>
            <person name="Riley R."/>
            <person name="Salamov A.A."/>
            <person name="Brown D.W."/>
            <person name="Nagy L.G."/>
            <person name="Floudas D."/>
            <person name="Held B.W."/>
            <person name="Levasseur A."/>
            <person name="Lombard V."/>
            <person name="Morin E."/>
            <person name="Otillar R."/>
            <person name="Lindquist E.A."/>
            <person name="Sun H."/>
            <person name="LaButti K.M."/>
            <person name="Schmutz J."/>
            <person name="Jabbour D."/>
            <person name="Luo H."/>
            <person name="Baker S.E."/>
            <person name="Pisabarro A.G."/>
            <person name="Walton J.D."/>
            <person name="Blanchette R.A."/>
            <person name="Henrissat B."/>
            <person name="Martin F."/>
            <person name="Cullen D."/>
            <person name="Hibbett D.S."/>
            <person name="Grigoriev I.V."/>
        </authorList>
    </citation>
    <scope>NUCLEOTIDE SEQUENCE [LARGE SCALE GENOMIC DNA]</scope>
    <source>
        <strain evidence="10">CBS 339.88</strain>
    </source>
</reference>
<evidence type="ECO:0000256" key="6">
    <source>
        <dbReference type="SAM" id="MobiDB-lite"/>
    </source>
</evidence>
<evidence type="ECO:0000313" key="10">
    <source>
        <dbReference type="Proteomes" id="UP000027222"/>
    </source>
</evidence>
<keyword evidence="4" id="KW-0560">Oxidoreductase</keyword>
<dbReference type="Gene3D" id="3.50.50.60">
    <property type="entry name" value="FAD/NAD(P)-binding domain"/>
    <property type="match status" value="1"/>
</dbReference>
<evidence type="ECO:0000256" key="5">
    <source>
        <dbReference type="ARBA" id="ARBA00023033"/>
    </source>
</evidence>
<comment type="similarity">
    <text evidence="1">Belongs to the paxM FAD-dependent monooxygenase family.</text>
</comment>
<dbReference type="STRING" id="685588.A0A067SIA2"/>
<keyword evidence="10" id="KW-1185">Reference proteome</keyword>
<protein>
    <recommendedName>
        <fullName evidence="8">FAD-binding domain-containing protein</fullName>
    </recommendedName>
</protein>
<evidence type="ECO:0000256" key="4">
    <source>
        <dbReference type="ARBA" id="ARBA00023002"/>
    </source>
</evidence>
<keyword evidence="7" id="KW-0472">Membrane</keyword>
<dbReference type="OrthoDB" id="1878542at2759"/>
<evidence type="ECO:0000256" key="7">
    <source>
        <dbReference type="SAM" id="Phobius"/>
    </source>
</evidence>